<protein>
    <submittedName>
        <fullName evidence="1">HAD hydrolase-like protein</fullName>
    </submittedName>
</protein>
<keyword evidence="1" id="KW-0378">Hydrolase</keyword>
<dbReference type="InterPro" id="IPR050155">
    <property type="entry name" value="HAD-like_hydrolase_sf"/>
</dbReference>
<dbReference type="PANTHER" id="PTHR43434:SF1">
    <property type="entry name" value="PHOSPHOGLYCOLATE PHOSPHATASE"/>
    <property type="match status" value="1"/>
</dbReference>
<dbReference type="Proteomes" id="UP000595091">
    <property type="component" value="Chromosome"/>
</dbReference>
<dbReference type="KEGG" id="aui:APT62_02560"/>
<dbReference type="AlphaFoldDB" id="A0A0U4W7P1"/>
<dbReference type="InterPro" id="IPR036412">
    <property type="entry name" value="HAD-like_sf"/>
</dbReference>
<evidence type="ECO:0000313" key="2">
    <source>
        <dbReference type="Proteomes" id="UP000595091"/>
    </source>
</evidence>
<reference evidence="1 2" key="1">
    <citation type="submission" date="2020-10" db="EMBL/GenBank/DDBJ databases">
        <title>Plasmid carrying two tetracycline resistance determinant.</title>
        <authorList>
            <person name="Yang Q."/>
        </authorList>
    </citation>
    <scope>NUCLEOTIDE SEQUENCE [LARGE SCALE GENOMIC DNA]</scope>
    <source>
        <strain evidence="1 2">T43</strain>
    </source>
</reference>
<dbReference type="Gene3D" id="3.40.50.1000">
    <property type="entry name" value="HAD superfamily/HAD-like"/>
    <property type="match status" value="1"/>
</dbReference>
<dbReference type="Pfam" id="PF13419">
    <property type="entry name" value="HAD_2"/>
    <property type="match status" value="1"/>
</dbReference>
<sequence length="283" mass="31066">MAVLPNEFTKQNQFLVCVDSDGCAMDTMNVKHFEFFGPIAADVFGIENKEAFQEDWNRVNLFSSTRGVNRFTALVMCLDNATAAGESIMNIDALRDWANSASSLSNASLKEAIEANEEPSLVAALDWSNKVNEGIHTELTGRDEPFPGAKEGLEKLAEAGDVAIVSSANSEALQSEWTRHDLMPSVDVIYGQEAGSKADAIADLLKHGYAKDEILMVGDAPGDLKAAQTNGVLYYPILFGNEEFSWDRLRNEALAKFNNKEYAGEYQDKVIGEFQDLLAKYDA</sequence>
<dbReference type="SUPFAM" id="SSF56784">
    <property type="entry name" value="HAD-like"/>
    <property type="match status" value="1"/>
</dbReference>
<dbReference type="PANTHER" id="PTHR43434">
    <property type="entry name" value="PHOSPHOGLYCOLATE PHOSPHATASE"/>
    <property type="match status" value="1"/>
</dbReference>
<dbReference type="OrthoDB" id="9796026at2"/>
<name>A0A0U4W7P1_9LACT</name>
<dbReference type="InterPro" id="IPR023214">
    <property type="entry name" value="HAD_sf"/>
</dbReference>
<evidence type="ECO:0000313" key="1">
    <source>
        <dbReference type="EMBL" id="QOQ78742.1"/>
    </source>
</evidence>
<accession>A0A0U4W7P1</accession>
<dbReference type="CDD" id="cd01427">
    <property type="entry name" value="HAD_like"/>
    <property type="match status" value="1"/>
</dbReference>
<dbReference type="GO" id="GO:0008967">
    <property type="term" value="F:phosphoglycolate phosphatase activity"/>
    <property type="evidence" value="ECO:0007669"/>
    <property type="project" value="TreeGrafter"/>
</dbReference>
<dbReference type="InterPro" id="IPR041492">
    <property type="entry name" value="HAD_2"/>
</dbReference>
<organism evidence="1 2">
    <name type="scientific">Aerococcus urinaeequi</name>
    <dbReference type="NCBI Taxonomy" id="51665"/>
    <lineage>
        <taxon>Bacteria</taxon>
        <taxon>Bacillati</taxon>
        <taxon>Bacillota</taxon>
        <taxon>Bacilli</taxon>
        <taxon>Lactobacillales</taxon>
        <taxon>Aerococcaceae</taxon>
        <taxon>Aerococcus</taxon>
    </lineage>
</organism>
<dbReference type="EMBL" id="CP063065">
    <property type="protein sequence ID" value="QOQ78742.1"/>
    <property type="molecule type" value="Genomic_DNA"/>
</dbReference>
<gene>
    <name evidence="1" type="ORF">IMX20_07065</name>
</gene>
<proteinExistence type="predicted"/>
<dbReference type="RefSeq" id="WP_059348579.1">
    <property type="nucleotide sequence ID" value="NZ_CP013988.1"/>
</dbReference>
<dbReference type="GO" id="GO:0006281">
    <property type="term" value="P:DNA repair"/>
    <property type="evidence" value="ECO:0007669"/>
    <property type="project" value="TreeGrafter"/>
</dbReference>